<evidence type="ECO:0000313" key="1">
    <source>
        <dbReference type="EMBL" id="CAL8111040.1"/>
    </source>
</evidence>
<reference evidence="1 2" key="1">
    <citation type="submission" date="2024-08" db="EMBL/GenBank/DDBJ databases">
        <authorList>
            <person name="Cucini C."/>
            <person name="Frati F."/>
        </authorList>
    </citation>
    <scope>NUCLEOTIDE SEQUENCE [LARGE SCALE GENOMIC DNA]</scope>
</reference>
<gene>
    <name evidence="1" type="ORF">ODALV1_LOCUS14671</name>
</gene>
<organism evidence="1 2">
    <name type="scientific">Orchesella dallaii</name>
    <dbReference type="NCBI Taxonomy" id="48710"/>
    <lineage>
        <taxon>Eukaryota</taxon>
        <taxon>Metazoa</taxon>
        <taxon>Ecdysozoa</taxon>
        <taxon>Arthropoda</taxon>
        <taxon>Hexapoda</taxon>
        <taxon>Collembola</taxon>
        <taxon>Entomobryomorpha</taxon>
        <taxon>Entomobryoidea</taxon>
        <taxon>Orchesellidae</taxon>
        <taxon>Orchesellinae</taxon>
        <taxon>Orchesella</taxon>
    </lineage>
</organism>
<name>A0ABP1QW89_9HEXA</name>
<evidence type="ECO:0000313" key="2">
    <source>
        <dbReference type="Proteomes" id="UP001642540"/>
    </source>
</evidence>
<sequence>MIPCEVTSNGIFGATICTSLSGVNDGLSVLLSISIDDAVHLLSACKDETGVMKSFVSCHRVVLRSSCCFLVLLDRTKIKQISGQWNDHKTINLMQDRTFHSSACLNASRSGVCSCS</sequence>
<accession>A0ABP1QW89</accession>
<proteinExistence type="predicted"/>
<keyword evidence="2" id="KW-1185">Reference proteome</keyword>
<dbReference type="Proteomes" id="UP001642540">
    <property type="component" value="Unassembled WGS sequence"/>
</dbReference>
<dbReference type="EMBL" id="CAXLJM020000046">
    <property type="protein sequence ID" value="CAL8111040.1"/>
    <property type="molecule type" value="Genomic_DNA"/>
</dbReference>
<comment type="caution">
    <text evidence="1">The sequence shown here is derived from an EMBL/GenBank/DDBJ whole genome shotgun (WGS) entry which is preliminary data.</text>
</comment>
<protein>
    <submittedName>
        <fullName evidence="1">Uncharacterized protein</fullName>
    </submittedName>
</protein>